<accession>A0A514CT35</accession>
<proteinExistence type="predicted"/>
<protein>
    <submittedName>
        <fullName evidence="1">Uncharacterized protein</fullName>
    </submittedName>
</protein>
<organism evidence="1 2">
    <name type="scientific">Achromobacter phage Motura</name>
    <dbReference type="NCBI Taxonomy" id="2591403"/>
    <lineage>
        <taxon>Viruses</taxon>
        <taxon>Duplodnaviria</taxon>
        <taxon>Heunggongvirae</taxon>
        <taxon>Uroviricota</taxon>
        <taxon>Caudoviricetes</taxon>
        <taxon>Moturavirus</taxon>
        <taxon>Moturavirus motura</taxon>
    </lineage>
</organism>
<dbReference type="Proteomes" id="UP000320799">
    <property type="component" value="Segment"/>
</dbReference>
<dbReference type="RefSeq" id="YP_009903823.1">
    <property type="nucleotide sequence ID" value="NC_049849.1"/>
</dbReference>
<keyword evidence="2" id="KW-1185">Reference proteome</keyword>
<sequence length="113" mass="12520">MELTMQILAALRLHAVSDKAAGRKFLQELGLKSNITPQVTYGLGHTLLYSANKSADVLVKEMSKAKFVHLKDKRRYEAQFPHGTVKVFDIAPGMAQIEIVDTGIKEKSKSAYS</sequence>
<dbReference type="EMBL" id="MN094788">
    <property type="protein sequence ID" value="QDH83624.1"/>
    <property type="molecule type" value="Genomic_DNA"/>
</dbReference>
<evidence type="ECO:0000313" key="2">
    <source>
        <dbReference type="Proteomes" id="UP000320799"/>
    </source>
</evidence>
<name>A0A514CT35_9CAUD</name>
<dbReference type="KEGG" id="vg:56136099"/>
<dbReference type="GeneID" id="56136099"/>
<reference evidence="1 2" key="1">
    <citation type="submission" date="2019-06" db="EMBL/GenBank/DDBJ databases">
        <authorList>
            <person name="Kincaid V.D."/>
            <person name="Fuller A."/>
            <person name="Hodges K."/>
            <person name="Bansal M."/>
            <person name="Essig J."/>
            <person name="Johnson A."/>
        </authorList>
    </citation>
    <scope>NUCLEOTIDE SEQUENCE [LARGE SCALE GENOMIC DNA]</scope>
</reference>
<evidence type="ECO:0000313" key="1">
    <source>
        <dbReference type="EMBL" id="QDH83624.1"/>
    </source>
</evidence>